<proteinExistence type="predicted"/>
<comment type="caution">
    <text evidence="1">The sequence shown here is derived from an EMBL/GenBank/DDBJ whole genome shotgun (WGS) entry which is preliminary data.</text>
</comment>
<accession>A0AAV4R836</accession>
<keyword evidence="2" id="KW-1185">Reference proteome</keyword>
<evidence type="ECO:0000313" key="2">
    <source>
        <dbReference type="Proteomes" id="UP001054945"/>
    </source>
</evidence>
<reference evidence="1 2" key="1">
    <citation type="submission" date="2021-06" db="EMBL/GenBank/DDBJ databases">
        <title>Caerostris extrusa draft genome.</title>
        <authorList>
            <person name="Kono N."/>
            <person name="Arakawa K."/>
        </authorList>
    </citation>
    <scope>NUCLEOTIDE SEQUENCE [LARGE SCALE GENOMIC DNA]</scope>
</reference>
<gene>
    <name evidence="1" type="ORF">CEXT_414711</name>
</gene>
<evidence type="ECO:0000313" key="1">
    <source>
        <dbReference type="EMBL" id="GIY18473.1"/>
    </source>
</evidence>
<name>A0AAV4R836_CAEEX</name>
<dbReference type="AlphaFoldDB" id="A0AAV4R836"/>
<organism evidence="1 2">
    <name type="scientific">Caerostris extrusa</name>
    <name type="common">Bark spider</name>
    <name type="synonym">Caerostris bankana</name>
    <dbReference type="NCBI Taxonomy" id="172846"/>
    <lineage>
        <taxon>Eukaryota</taxon>
        <taxon>Metazoa</taxon>
        <taxon>Ecdysozoa</taxon>
        <taxon>Arthropoda</taxon>
        <taxon>Chelicerata</taxon>
        <taxon>Arachnida</taxon>
        <taxon>Araneae</taxon>
        <taxon>Araneomorphae</taxon>
        <taxon>Entelegynae</taxon>
        <taxon>Araneoidea</taxon>
        <taxon>Araneidae</taxon>
        <taxon>Caerostris</taxon>
    </lineage>
</organism>
<protein>
    <submittedName>
        <fullName evidence="1">Uncharacterized protein</fullName>
    </submittedName>
</protein>
<dbReference type="EMBL" id="BPLR01007629">
    <property type="protein sequence ID" value="GIY18473.1"/>
    <property type="molecule type" value="Genomic_DNA"/>
</dbReference>
<sequence>MISNRTNFDAHVQTDCGAVDACLESVLDKFFQQLVHCPQLFYTLSACLQAHHSYSVACSSYVYRTNKKILTFRVNAFVRTPPSGV</sequence>
<dbReference type="Proteomes" id="UP001054945">
    <property type="component" value="Unassembled WGS sequence"/>
</dbReference>